<dbReference type="InterPro" id="IPR013144">
    <property type="entry name" value="CRA_dom"/>
</dbReference>
<dbReference type="OrthoDB" id="8048523at2759"/>
<evidence type="ECO:0000313" key="3">
    <source>
        <dbReference type="EMBL" id="POY70155.1"/>
    </source>
</evidence>
<evidence type="ECO:0000256" key="1">
    <source>
        <dbReference type="SAM" id="MobiDB-lite"/>
    </source>
</evidence>
<comment type="caution">
    <text evidence="3">The sequence shown here is derived from an EMBL/GenBank/DDBJ whole genome shotgun (WGS) entry which is preliminary data.</text>
</comment>
<evidence type="ECO:0000259" key="2">
    <source>
        <dbReference type="SMART" id="SM00757"/>
    </source>
</evidence>
<dbReference type="InterPro" id="IPR006594">
    <property type="entry name" value="LisH"/>
</dbReference>
<accession>A0A2S5B069</accession>
<dbReference type="PROSITE" id="PS50896">
    <property type="entry name" value="LISH"/>
    <property type="match status" value="1"/>
</dbReference>
<dbReference type="AlphaFoldDB" id="A0A2S5B069"/>
<feature type="region of interest" description="Disordered" evidence="1">
    <location>
        <begin position="321"/>
        <end position="353"/>
    </location>
</feature>
<evidence type="ECO:0000313" key="4">
    <source>
        <dbReference type="Proteomes" id="UP000237144"/>
    </source>
</evidence>
<dbReference type="PANTHER" id="PTHR12864">
    <property type="entry name" value="RAN BINDING PROTEIN 9-RELATED"/>
    <property type="match status" value="1"/>
</dbReference>
<dbReference type="Proteomes" id="UP000237144">
    <property type="component" value="Unassembled WGS sequence"/>
</dbReference>
<reference evidence="3 4" key="1">
    <citation type="journal article" date="2018" name="Front. Microbiol.">
        <title>Prospects for Fungal Bioremediation of Acidic Radioactive Waste Sites: Characterization and Genome Sequence of Rhodotorula taiwanensis MD1149.</title>
        <authorList>
            <person name="Tkavc R."/>
            <person name="Matrosova V.Y."/>
            <person name="Grichenko O.E."/>
            <person name="Gostincar C."/>
            <person name="Volpe R.P."/>
            <person name="Klimenkova P."/>
            <person name="Gaidamakova E.K."/>
            <person name="Zhou C.E."/>
            <person name="Stewart B.J."/>
            <person name="Lyman M.G."/>
            <person name="Malfatti S.A."/>
            <person name="Rubinfeld B."/>
            <person name="Courtot M."/>
            <person name="Singh J."/>
            <person name="Dalgard C.L."/>
            <person name="Hamilton T."/>
            <person name="Frey K.G."/>
            <person name="Gunde-Cimerman N."/>
            <person name="Dugan L."/>
            <person name="Daly M.J."/>
        </authorList>
    </citation>
    <scope>NUCLEOTIDE SEQUENCE [LARGE SCALE GENOMIC DNA]</scope>
    <source>
        <strain evidence="3 4">MD1149</strain>
    </source>
</reference>
<protein>
    <recommendedName>
        <fullName evidence="2">CRA domain-containing protein</fullName>
    </recommendedName>
</protein>
<feature type="region of interest" description="Disordered" evidence="1">
    <location>
        <begin position="464"/>
        <end position="490"/>
    </location>
</feature>
<feature type="compositionally biased region" description="Polar residues" evidence="1">
    <location>
        <begin position="94"/>
        <end position="106"/>
    </location>
</feature>
<dbReference type="EMBL" id="PJQD01000140">
    <property type="protein sequence ID" value="POY70155.1"/>
    <property type="molecule type" value="Genomic_DNA"/>
</dbReference>
<dbReference type="Pfam" id="PF08513">
    <property type="entry name" value="LisH"/>
    <property type="match status" value="1"/>
</dbReference>
<dbReference type="InterPro" id="IPR050618">
    <property type="entry name" value="Ubq-SigPath_Reg"/>
</dbReference>
<keyword evidence="4" id="KW-1185">Reference proteome</keyword>
<proteinExistence type="predicted"/>
<sequence>MASSSSARPGTPSNLAQVHSYRHLAPPYAAVASDAASMPPPSTAAKSAAASSTALKPFTAQEMRQLVLDYLTHEGYVDSATAFAHEMVVDWSAQSGEDGSPANETSAGALGTHDSSGEAMEGVEATPEPTEAVAAHAPMSANGLPHTNGTGKNVAFAETDASPAGRCDVPSVEEPAGPSALSRDELRDLQLRKEIRDAIVAGRVTQAVEMLNEHYPAVLAPASSSAPSVYVSAKSAFARPLAAARSSKTCTPQTFFVAPKSTSHSVSPPSSSSLFQPASAIPVTGARFGSWALSLSPETVALNLQTQTFIELMRTAHATSAMSAPSTPTSSVHGGVASNGSGDAHSDAEMSASTSSLGGSASILNIAISQSQALREKVLQLPPGKDREGWEKECIDVCGLLAYKDLTTCPVRGYLAQSRRDILAEMVNSAILQHTGRTPMSLISLAARQATAMWDTLREMNHPFPPPEAITIGRDRDSNNGKNKPPRTYPVFDLHTFLHERENPSTSSAAMEP</sequence>
<organism evidence="3 4">
    <name type="scientific">Rhodotorula taiwanensis</name>
    <dbReference type="NCBI Taxonomy" id="741276"/>
    <lineage>
        <taxon>Eukaryota</taxon>
        <taxon>Fungi</taxon>
        <taxon>Dikarya</taxon>
        <taxon>Basidiomycota</taxon>
        <taxon>Pucciniomycotina</taxon>
        <taxon>Microbotryomycetes</taxon>
        <taxon>Sporidiobolales</taxon>
        <taxon>Sporidiobolaceae</taxon>
        <taxon>Rhodotorula</taxon>
    </lineage>
</organism>
<feature type="domain" description="CRA" evidence="2">
    <location>
        <begin position="362"/>
        <end position="463"/>
    </location>
</feature>
<dbReference type="STRING" id="741276.A0A2S5B069"/>
<feature type="compositionally biased region" description="Low complexity" evidence="1">
    <location>
        <begin position="321"/>
        <end position="331"/>
    </location>
</feature>
<feature type="region of interest" description="Disordered" evidence="1">
    <location>
        <begin position="94"/>
        <end position="131"/>
    </location>
</feature>
<name>A0A2S5B069_9BASI</name>
<feature type="region of interest" description="Disordered" evidence="1">
    <location>
        <begin position="161"/>
        <end position="182"/>
    </location>
</feature>
<gene>
    <name evidence="3" type="ORF">BMF94_6738</name>
</gene>
<dbReference type="SMART" id="SM00757">
    <property type="entry name" value="CRA"/>
    <property type="match status" value="1"/>
</dbReference>